<sequence length="287" mass="31588">MATQQRTVATPNRDIHKVALNTERHVVEGLLQKGVSASERLLRCVSDLSPPKLKGSVVTSLAPQSTRASLDLDDTSPAADHSLAPMEWTSIGHFGKTEAWSRSAAGEVFMTRGRVLIRPEEMGGHGGLEVDDVMAYLWDSNNLKVYDPLVEKVCKVSDVPVPTGDDTKMDVSYIADYSPFIGIPGRDYGCLRHYSRRVGGSGDHQVQSITGLELPYESETHFRGEILLVGFECRKLDDGTLQIAYVEQVDVRSSVPEWMQQPLKTRHVALLDTIKQKLIEAKTASGA</sequence>
<dbReference type="GO" id="GO:0008289">
    <property type="term" value="F:lipid binding"/>
    <property type="evidence" value="ECO:0007669"/>
    <property type="project" value="InterPro"/>
</dbReference>
<evidence type="ECO:0000259" key="2">
    <source>
        <dbReference type="PROSITE" id="PS50848"/>
    </source>
</evidence>
<evidence type="ECO:0000256" key="1">
    <source>
        <dbReference type="SAM" id="MobiDB-lite"/>
    </source>
</evidence>
<feature type="region of interest" description="Disordered" evidence="1">
    <location>
        <begin position="55"/>
        <end position="76"/>
    </location>
</feature>
<feature type="domain" description="START" evidence="2">
    <location>
        <begin position="138"/>
        <end position="287"/>
    </location>
</feature>
<evidence type="ECO:0000313" key="3">
    <source>
        <dbReference type="EMBL" id="CEM27125.1"/>
    </source>
</evidence>
<dbReference type="Gene3D" id="3.30.530.20">
    <property type="match status" value="1"/>
</dbReference>
<dbReference type="VEuPathDB" id="CryptoDB:Vbra_17436"/>
<dbReference type="InterPro" id="IPR002913">
    <property type="entry name" value="START_lipid-bd_dom"/>
</dbReference>
<protein>
    <recommendedName>
        <fullName evidence="2">START domain-containing protein</fullName>
    </recommendedName>
</protein>
<dbReference type="SUPFAM" id="SSF55961">
    <property type="entry name" value="Bet v1-like"/>
    <property type="match status" value="1"/>
</dbReference>
<dbReference type="PhylomeDB" id="A0A0G4GCW9"/>
<dbReference type="EMBL" id="CDMY01000628">
    <property type="protein sequence ID" value="CEM27125.1"/>
    <property type="molecule type" value="Genomic_DNA"/>
</dbReference>
<gene>
    <name evidence="3" type="ORF">Vbra_17436</name>
</gene>
<keyword evidence="4" id="KW-1185">Reference proteome</keyword>
<name>A0A0G4GCW9_VITBC</name>
<organism evidence="3 4">
    <name type="scientific">Vitrella brassicaformis (strain CCMP3155)</name>
    <dbReference type="NCBI Taxonomy" id="1169540"/>
    <lineage>
        <taxon>Eukaryota</taxon>
        <taxon>Sar</taxon>
        <taxon>Alveolata</taxon>
        <taxon>Colpodellida</taxon>
        <taxon>Vitrellaceae</taxon>
        <taxon>Vitrella</taxon>
    </lineage>
</organism>
<dbReference type="InParanoid" id="A0A0G4GCW9"/>
<proteinExistence type="predicted"/>
<feature type="compositionally biased region" description="Polar residues" evidence="1">
    <location>
        <begin position="57"/>
        <end position="68"/>
    </location>
</feature>
<dbReference type="AlphaFoldDB" id="A0A0G4GCW9"/>
<dbReference type="InterPro" id="IPR023393">
    <property type="entry name" value="START-like_dom_sf"/>
</dbReference>
<dbReference type="Proteomes" id="UP000041254">
    <property type="component" value="Unassembled WGS sequence"/>
</dbReference>
<dbReference type="PROSITE" id="PS50848">
    <property type="entry name" value="START"/>
    <property type="match status" value="1"/>
</dbReference>
<accession>A0A0G4GCW9</accession>
<evidence type="ECO:0000313" key="4">
    <source>
        <dbReference type="Proteomes" id="UP000041254"/>
    </source>
</evidence>
<reference evidence="3 4" key="1">
    <citation type="submission" date="2014-11" db="EMBL/GenBank/DDBJ databases">
        <authorList>
            <person name="Zhu J."/>
            <person name="Qi W."/>
            <person name="Song R."/>
        </authorList>
    </citation>
    <scope>NUCLEOTIDE SEQUENCE [LARGE SCALE GENOMIC DNA]</scope>
</reference>